<dbReference type="OrthoDB" id="5401788at2"/>
<comment type="caution">
    <text evidence="2">The sequence shown here is derived from an EMBL/GenBank/DDBJ whole genome shotgun (WGS) entry which is preliminary data.</text>
</comment>
<evidence type="ECO:0000256" key="1">
    <source>
        <dbReference type="SAM" id="SignalP"/>
    </source>
</evidence>
<accession>A0A081RGC3</accession>
<dbReference type="PANTHER" id="PTHR39327">
    <property type="match status" value="1"/>
</dbReference>
<dbReference type="Gene3D" id="3.10.620.30">
    <property type="match status" value="1"/>
</dbReference>
<dbReference type="PATRIC" id="fig|46429.4.peg.1500"/>
<organism evidence="2 3">
    <name type="scientific">Sphingobium chlorophenolicum</name>
    <dbReference type="NCBI Taxonomy" id="46429"/>
    <lineage>
        <taxon>Bacteria</taxon>
        <taxon>Pseudomonadati</taxon>
        <taxon>Pseudomonadota</taxon>
        <taxon>Alphaproteobacteria</taxon>
        <taxon>Sphingomonadales</taxon>
        <taxon>Sphingomonadaceae</taxon>
        <taxon>Sphingobium</taxon>
    </lineage>
</organism>
<dbReference type="InterPro" id="IPR010319">
    <property type="entry name" value="Transglutaminase-like_Cys_pept"/>
</dbReference>
<dbReference type="RefSeq" id="WP_156028611.1">
    <property type="nucleotide sequence ID" value="NZ_JFHR01000012.1"/>
</dbReference>
<keyword evidence="1" id="KW-0732">Signal</keyword>
<evidence type="ECO:0000313" key="2">
    <source>
        <dbReference type="EMBL" id="KEQ54246.1"/>
    </source>
</evidence>
<dbReference type="EMBL" id="JFHR01000012">
    <property type="protein sequence ID" value="KEQ54246.1"/>
    <property type="molecule type" value="Genomic_DNA"/>
</dbReference>
<dbReference type="Pfam" id="PF06035">
    <property type="entry name" value="Peptidase_C93"/>
    <property type="match status" value="1"/>
</dbReference>
<evidence type="ECO:0000313" key="3">
    <source>
        <dbReference type="Proteomes" id="UP000028411"/>
    </source>
</evidence>
<dbReference type="AlphaFoldDB" id="A0A081RGC3"/>
<dbReference type="Proteomes" id="UP000028411">
    <property type="component" value="Unassembled WGS sequence"/>
</dbReference>
<proteinExistence type="predicted"/>
<dbReference type="PANTHER" id="PTHR39327:SF1">
    <property type="entry name" value="BLR5470 PROTEIN"/>
    <property type="match status" value="1"/>
</dbReference>
<feature type="chain" id="PRO_5001763381" evidence="1">
    <location>
        <begin position="25"/>
        <end position="311"/>
    </location>
</feature>
<feature type="signal peptide" evidence="1">
    <location>
        <begin position="1"/>
        <end position="24"/>
    </location>
</feature>
<reference evidence="2 3" key="1">
    <citation type="submission" date="2014-02" db="EMBL/GenBank/DDBJ databases">
        <title>Whole genome sequence of Sphingobium chlorophenolicum NBRC 16172.</title>
        <authorList>
            <person name="Gan H.M."/>
            <person name="Gan H.Y."/>
            <person name="Chew T.H."/>
            <person name="Savka M.A."/>
        </authorList>
    </citation>
    <scope>NUCLEOTIDE SEQUENCE [LARGE SCALE GENOMIC DNA]</scope>
    <source>
        <strain evidence="2 3">NBRC 16172</strain>
    </source>
</reference>
<name>A0A081RGC3_SPHCR</name>
<protein>
    <submittedName>
        <fullName evidence="2">Transglutaminase family protein cysteine peptidase BTLCP</fullName>
    </submittedName>
</protein>
<dbReference type="eggNOG" id="COG3672">
    <property type="taxonomic scope" value="Bacteria"/>
</dbReference>
<sequence length="311" mass="33260">MRSAFLSAISAIGLIALAIQPVHARAGASFFISRGAPVEAPRGFVAMCNTDKTFCATSSHEAPTEESGRQTLDMFELPGFARFSEAGRGLPRPSACGAFSFTPMASGNKTTSPALDELDELLARLKAVPVGNGASLCMASHEAPVLAAFAGMPTAGLSVKPFRLTRETGAATPQAETLKPDDGRRKAALLKEVNNLVNGRVRQRPDMEIYAEAEHWVRSGIGPRAAGDCEDLAIEKRYQLLARGFDPADVSFAVVFSTATGLHTVLVARTEEGDMVLDSATPWVRRADQTGYSWISIQSTNDQMTWVSARV</sequence>
<gene>
    <name evidence="2" type="ORF">BV95_01536</name>
</gene>